<evidence type="ECO:0000313" key="1">
    <source>
        <dbReference type="EMBL" id="KAI5676085.1"/>
    </source>
</evidence>
<evidence type="ECO:0000313" key="2">
    <source>
        <dbReference type="Proteomes" id="UP001060085"/>
    </source>
</evidence>
<reference evidence="2" key="1">
    <citation type="journal article" date="2023" name="Nat. Plants">
        <title>Single-cell RNA sequencing provides a high-resolution roadmap for understanding the multicellular compartmentation of specialized metabolism.</title>
        <authorList>
            <person name="Sun S."/>
            <person name="Shen X."/>
            <person name="Li Y."/>
            <person name="Li Y."/>
            <person name="Wang S."/>
            <person name="Li R."/>
            <person name="Zhang H."/>
            <person name="Shen G."/>
            <person name="Guo B."/>
            <person name="Wei J."/>
            <person name="Xu J."/>
            <person name="St-Pierre B."/>
            <person name="Chen S."/>
            <person name="Sun C."/>
        </authorList>
    </citation>
    <scope>NUCLEOTIDE SEQUENCE [LARGE SCALE GENOMIC DNA]</scope>
</reference>
<organism evidence="1 2">
    <name type="scientific">Catharanthus roseus</name>
    <name type="common">Madagascar periwinkle</name>
    <name type="synonym">Vinca rosea</name>
    <dbReference type="NCBI Taxonomy" id="4058"/>
    <lineage>
        <taxon>Eukaryota</taxon>
        <taxon>Viridiplantae</taxon>
        <taxon>Streptophyta</taxon>
        <taxon>Embryophyta</taxon>
        <taxon>Tracheophyta</taxon>
        <taxon>Spermatophyta</taxon>
        <taxon>Magnoliopsida</taxon>
        <taxon>eudicotyledons</taxon>
        <taxon>Gunneridae</taxon>
        <taxon>Pentapetalae</taxon>
        <taxon>asterids</taxon>
        <taxon>lamiids</taxon>
        <taxon>Gentianales</taxon>
        <taxon>Apocynaceae</taxon>
        <taxon>Rauvolfioideae</taxon>
        <taxon>Vinceae</taxon>
        <taxon>Catharanthinae</taxon>
        <taxon>Catharanthus</taxon>
    </lineage>
</organism>
<comment type="caution">
    <text evidence="1">The sequence shown here is derived from an EMBL/GenBank/DDBJ whole genome shotgun (WGS) entry which is preliminary data.</text>
</comment>
<sequence>MTNSTTACRRSQAIPPPSTTTSDPSSTFFFFSSFSLFLTTSSKPNPPTHIAKAPAATIARVKRDYVVGLNILPQEEYNPKEPPNPKTKKFFNMLKAMETPLVDGDDRHSVLFATAELYIKFKNQ</sequence>
<protein>
    <submittedName>
        <fullName evidence="1">Uncharacterized protein</fullName>
    </submittedName>
</protein>
<proteinExistence type="predicted"/>
<dbReference type="EMBL" id="CM044702">
    <property type="protein sequence ID" value="KAI5676085.1"/>
    <property type="molecule type" value="Genomic_DNA"/>
</dbReference>
<dbReference type="Proteomes" id="UP001060085">
    <property type="component" value="Linkage Group LG02"/>
</dbReference>
<gene>
    <name evidence="1" type="ORF">M9H77_07035</name>
</gene>
<name>A0ACC0BTS1_CATRO</name>
<accession>A0ACC0BTS1</accession>
<keyword evidence="2" id="KW-1185">Reference proteome</keyword>